<dbReference type="FunFam" id="1.10.8.10:FF:000123">
    <property type="entry name" value="Related to DSK2-ubiquitin-like protein"/>
    <property type="match status" value="1"/>
</dbReference>
<evidence type="ECO:0000256" key="1">
    <source>
        <dbReference type="SAM" id="MobiDB-lite"/>
    </source>
</evidence>
<feature type="compositionally biased region" description="Polar residues" evidence="1">
    <location>
        <begin position="244"/>
        <end position="253"/>
    </location>
</feature>
<dbReference type="Pfam" id="PF22562">
    <property type="entry name" value="UBA_7"/>
    <property type="match status" value="1"/>
</dbReference>
<dbReference type="EMBL" id="DS022315">
    <property type="protein sequence ID" value="OAJ45165.1"/>
    <property type="molecule type" value="Genomic_DNA"/>
</dbReference>
<dbReference type="SMART" id="SM00727">
    <property type="entry name" value="STI1"/>
    <property type="match status" value="2"/>
</dbReference>
<feature type="compositionally biased region" description="Low complexity" evidence="1">
    <location>
        <begin position="258"/>
        <end position="267"/>
    </location>
</feature>
<dbReference type="SUPFAM" id="SSF54236">
    <property type="entry name" value="Ubiquitin-like"/>
    <property type="match status" value="1"/>
</dbReference>
<protein>
    <recommendedName>
        <fullName evidence="6">UBA domain-containing protein</fullName>
    </recommendedName>
</protein>
<evidence type="ECO:0000313" key="4">
    <source>
        <dbReference type="EMBL" id="OAJ45165.1"/>
    </source>
</evidence>
<dbReference type="eggNOG" id="KOG0010">
    <property type="taxonomic scope" value="Eukaryota"/>
</dbReference>
<organism evidence="4 5">
    <name type="scientific">Batrachochytrium dendrobatidis (strain JEL423)</name>
    <dbReference type="NCBI Taxonomy" id="403673"/>
    <lineage>
        <taxon>Eukaryota</taxon>
        <taxon>Fungi</taxon>
        <taxon>Fungi incertae sedis</taxon>
        <taxon>Chytridiomycota</taxon>
        <taxon>Chytridiomycota incertae sedis</taxon>
        <taxon>Chytridiomycetes</taxon>
        <taxon>Rhizophydiales</taxon>
        <taxon>Rhizophydiales incertae sedis</taxon>
        <taxon>Batrachochytrium</taxon>
    </lineage>
</organism>
<dbReference type="GO" id="GO:0031593">
    <property type="term" value="F:polyubiquitin modification-dependent protein binding"/>
    <property type="evidence" value="ECO:0007669"/>
    <property type="project" value="TreeGrafter"/>
</dbReference>
<feature type="region of interest" description="Disordered" evidence="1">
    <location>
        <begin position="83"/>
        <end position="130"/>
    </location>
</feature>
<dbReference type="VEuPathDB" id="FungiDB:BDEG_28326"/>
<dbReference type="PROSITE" id="PS50030">
    <property type="entry name" value="UBA"/>
    <property type="match status" value="1"/>
</dbReference>
<evidence type="ECO:0000313" key="5">
    <source>
        <dbReference type="Proteomes" id="UP000077115"/>
    </source>
</evidence>
<dbReference type="PANTHER" id="PTHR10677:SF3">
    <property type="entry name" value="FI07626P-RELATED"/>
    <property type="match status" value="1"/>
</dbReference>
<reference evidence="4 5" key="1">
    <citation type="submission" date="2006-10" db="EMBL/GenBank/DDBJ databases">
        <title>The Genome Sequence of Batrachochytrium dendrobatidis JEL423.</title>
        <authorList>
            <consortium name="The Broad Institute Genome Sequencing Platform"/>
            <person name="Birren B."/>
            <person name="Lander E."/>
            <person name="Galagan J."/>
            <person name="Cuomo C."/>
            <person name="Devon K."/>
            <person name="Jaffe D."/>
            <person name="Butler J."/>
            <person name="Alvarez P."/>
            <person name="Gnerre S."/>
            <person name="Grabherr M."/>
            <person name="Kleber M."/>
            <person name="Mauceli E."/>
            <person name="Brockman W."/>
            <person name="Young S."/>
            <person name="LaButti K."/>
            <person name="Sykes S."/>
            <person name="DeCaprio D."/>
            <person name="Crawford M."/>
            <person name="Koehrsen M."/>
            <person name="Engels R."/>
            <person name="Montgomery P."/>
            <person name="Pearson M."/>
            <person name="Howarth C."/>
            <person name="Larson L."/>
            <person name="White J."/>
            <person name="O'Leary S."/>
            <person name="Kodira C."/>
            <person name="Zeng Q."/>
            <person name="Yandava C."/>
            <person name="Alvarado L."/>
            <person name="Longcore J."/>
            <person name="James T."/>
        </authorList>
    </citation>
    <scope>NUCLEOTIDE SEQUENCE [LARGE SCALE GENOMIC DNA]</scope>
    <source>
        <strain evidence="4 5">JEL423</strain>
    </source>
</reference>
<dbReference type="PROSITE" id="PS50053">
    <property type="entry name" value="UBIQUITIN_2"/>
    <property type="match status" value="1"/>
</dbReference>
<evidence type="ECO:0000259" key="3">
    <source>
        <dbReference type="PROSITE" id="PS50053"/>
    </source>
</evidence>
<dbReference type="GO" id="GO:0006511">
    <property type="term" value="P:ubiquitin-dependent protein catabolic process"/>
    <property type="evidence" value="ECO:0007669"/>
    <property type="project" value="TreeGrafter"/>
</dbReference>
<name>A0A177WZU8_BATDL</name>
<feature type="domain" description="UBA" evidence="2">
    <location>
        <begin position="300"/>
        <end position="345"/>
    </location>
</feature>
<dbReference type="OrthoDB" id="267397at2759"/>
<evidence type="ECO:0000259" key="2">
    <source>
        <dbReference type="PROSITE" id="PS50030"/>
    </source>
</evidence>
<gene>
    <name evidence="4" type="ORF">BDEG_28326</name>
</gene>
<evidence type="ECO:0008006" key="6">
    <source>
        <dbReference type="Google" id="ProtNLM"/>
    </source>
</evidence>
<dbReference type="Gene3D" id="1.10.8.10">
    <property type="entry name" value="DNA helicase RuvA subunit, C-terminal domain"/>
    <property type="match status" value="1"/>
</dbReference>
<dbReference type="Gene3D" id="3.10.20.90">
    <property type="entry name" value="Phosphatidylinositol 3-kinase Catalytic Subunit, Chain A, domain 1"/>
    <property type="match status" value="1"/>
</dbReference>
<dbReference type="InterPro" id="IPR029071">
    <property type="entry name" value="Ubiquitin-like_domsf"/>
</dbReference>
<dbReference type="CDD" id="cd14399">
    <property type="entry name" value="UBA_PLICs"/>
    <property type="match status" value="1"/>
</dbReference>
<feature type="domain" description="Ubiquitin-like" evidence="3">
    <location>
        <begin position="7"/>
        <end position="84"/>
    </location>
</feature>
<reference evidence="4 5" key="2">
    <citation type="submission" date="2016-05" db="EMBL/GenBank/DDBJ databases">
        <title>Lineage-specific infection strategies underlie the spectrum of fungal disease in amphibians.</title>
        <authorList>
            <person name="Cuomo C.A."/>
            <person name="Farrer R.A."/>
            <person name="James T."/>
            <person name="Longcore J."/>
            <person name="Birren B."/>
        </authorList>
    </citation>
    <scope>NUCLEOTIDE SEQUENCE [LARGE SCALE GENOMIC DNA]</scope>
    <source>
        <strain evidence="4 5">JEL423</strain>
    </source>
</reference>
<dbReference type="InterPro" id="IPR006636">
    <property type="entry name" value="STI1_HS-bd"/>
</dbReference>
<dbReference type="GO" id="GO:0005829">
    <property type="term" value="C:cytosol"/>
    <property type="evidence" value="ECO:0007669"/>
    <property type="project" value="TreeGrafter"/>
</dbReference>
<dbReference type="PANTHER" id="PTHR10677">
    <property type="entry name" value="UBIQUILIN"/>
    <property type="match status" value="1"/>
</dbReference>
<dbReference type="SMART" id="SM00165">
    <property type="entry name" value="UBA"/>
    <property type="match status" value="1"/>
</dbReference>
<dbReference type="STRING" id="403673.A0A177WZU8"/>
<feature type="compositionally biased region" description="Polar residues" evidence="1">
    <location>
        <begin position="112"/>
        <end position="124"/>
    </location>
</feature>
<dbReference type="InterPro" id="IPR015496">
    <property type="entry name" value="Ubiquilin"/>
</dbReference>
<dbReference type="Pfam" id="PF00240">
    <property type="entry name" value="ubiquitin"/>
    <property type="match status" value="1"/>
</dbReference>
<proteinExistence type="predicted"/>
<dbReference type="InterPro" id="IPR015940">
    <property type="entry name" value="UBA"/>
</dbReference>
<sequence length="350" mass="37139">MSVSKDISIKIKCSNEAAFTLTIDPQTDTVLDLKNKITAHLLQSEGSTNVSAETMRLIYSGKVLKDPDMLSVYKVSDSATLHMVRGSRPPGTVSPSAAGTPSTPTPTQPSTNAFATTPTDQPGSRTAPLGNPFAANAGANPFAAFGGGSMPGMPGMPGMDSMMQDPAMMGMLSQMMANPQIMESLISMNPQLAGMMTPEMRQIMQSDQFRSMVSNPQVMQQMMQMSANMGGMQGMGGNPFGMHGQSQPASTTAMGDRSTPSSTQPNPTTFPPLPMFNPGMMQMLMGGQSGANVTPGQPTRPPEEVYQVQLRQLQDMGFYSPSENVRALTLTGGNVEAAIEWLFSHPPGTQ</sequence>
<dbReference type="SMART" id="SM00213">
    <property type="entry name" value="UBQ"/>
    <property type="match status" value="1"/>
</dbReference>
<dbReference type="InterPro" id="IPR000626">
    <property type="entry name" value="Ubiquitin-like_dom"/>
</dbReference>
<accession>A0A177WZU8</accession>
<dbReference type="AlphaFoldDB" id="A0A177WZU8"/>
<feature type="region of interest" description="Disordered" evidence="1">
    <location>
        <begin position="243"/>
        <end position="269"/>
    </location>
</feature>
<dbReference type="Proteomes" id="UP000077115">
    <property type="component" value="Unassembled WGS sequence"/>
</dbReference>
<dbReference type="SUPFAM" id="SSF46934">
    <property type="entry name" value="UBA-like"/>
    <property type="match status" value="1"/>
</dbReference>
<dbReference type="InterPro" id="IPR009060">
    <property type="entry name" value="UBA-like_sf"/>
</dbReference>